<proteinExistence type="predicted"/>
<dbReference type="RefSeq" id="WP_201843991.1">
    <property type="nucleotide sequence ID" value="NZ_JAERRK010000033.1"/>
</dbReference>
<evidence type="ECO:0000313" key="3">
    <source>
        <dbReference type="Proteomes" id="UP000661858"/>
    </source>
</evidence>
<name>A0A937ES46_9ACTN</name>
<evidence type="ECO:0000313" key="2">
    <source>
        <dbReference type="EMBL" id="MBL1087450.1"/>
    </source>
</evidence>
<accession>A0A937ES46</accession>
<gene>
    <name evidence="2" type="ORF">JK359_36805</name>
</gene>
<evidence type="ECO:0008006" key="4">
    <source>
        <dbReference type="Google" id="ProtNLM"/>
    </source>
</evidence>
<evidence type="ECO:0000256" key="1">
    <source>
        <dbReference type="SAM" id="SignalP"/>
    </source>
</evidence>
<feature type="chain" id="PRO_5037712282" description="Secreted protein" evidence="1">
    <location>
        <begin position="28"/>
        <end position="143"/>
    </location>
</feature>
<protein>
    <recommendedName>
        <fullName evidence="4">Secreted protein</fullName>
    </recommendedName>
</protein>
<dbReference type="EMBL" id="JAERRK010000033">
    <property type="protein sequence ID" value="MBL1087450.1"/>
    <property type="molecule type" value="Genomic_DNA"/>
</dbReference>
<keyword evidence="3" id="KW-1185">Reference proteome</keyword>
<reference evidence="2" key="1">
    <citation type="submission" date="2021-01" db="EMBL/GenBank/DDBJ databases">
        <title>WGS of actinomycetes isolated from Thailand.</title>
        <authorList>
            <person name="Thawai C."/>
        </authorList>
    </citation>
    <scope>NUCLEOTIDE SEQUENCE</scope>
    <source>
        <strain evidence="2">RCU-197</strain>
    </source>
</reference>
<sequence length="143" mass="15130">MKRQLARIIATGIMAIATTAIPLAAHADAGTPSVTCPPSGDMFNIGSYGYGYWNQDPGSCSPGDSVLICDNKADGWGIEVYEYLSDGSPLDPFGPGATTRGHGAPYCSPWSTHNLAEGTQVYLDFYAVKGDSKKYIGRTWASA</sequence>
<feature type="signal peptide" evidence="1">
    <location>
        <begin position="1"/>
        <end position="27"/>
    </location>
</feature>
<dbReference type="AlphaFoldDB" id="A0A937ES46"/>
<dbReference type="Proteomes" id="UP000661858">
    <property type="component" value="Unassembled WGS sequence"/>
</dbReference>
<keyword evidence="1" id="KW-0732">Signal</keyword>
<organism evidence="2 3">
    <name type="scientific">Streptomyces actinomycinicus</name>
    <dbReference type="NCBI Taxonomy" id="1695166"/>
    <lineage>
        <taxon>Bacteria</taxon>
        <taxon>Bacillati</taxon>
        <taxon>Actinomycetota</taxon>
        <taxon>Actinomycetes</taxon>
        <taxon>Kitasatosporales</taxon>
        <taxon>Streptomycetaceae</taxon>
        <taxon>Streptomyces</taxon>
    </lineage>
</organism>
<comment type="caution">
    <text evidence="2">The sequence shown here is derived from an EMBL/GenBank/DDBJ whole genome shotgun (WGS) entry which is preliminary data.</text>
</comment>